<dbReference type="Proteomes" id="UP000480266">
    <property type="component" value="Unassembled WGS sequence"/>
</dbReference>
<comment type="subcellular location">
    <subcellularLocation>
        <location evidence="1">Cell membrane</location>
        <topology evidence="1">Multi-pass membrane protein</topology>
    </subcellularLocation>
</comment>
<accession>A0A7C9REA1</accession>
<sequence>VSLGHAGLIAAGAFTTGILTKELNVPVFLTIPVAAVMGMVLGLVFGLPSLRLRGLYLAVSTLALYFVVIYLGGEYETKRGFSTGILIEPPSIFGYRLTDGRGWYAVLLVATVLVFWLVFNLLRGRTGRAWGAIHVNETVAAALGINVPRAKLVAFVISSAITAVGGALFASYRGFVSVDAFPLMLSVQYVAMIIVGGMGSLAGAILGAVFLTILPYAIEAFVMLLPGASGHANQVFAVNYTAFGLVMIIFLVLEPGGLVAIGRRIRNRFLTARIRVRTVEKPL</sequence>
<feature type="non-terminal residue" evidence="7">
    <location>
        <position position="1"/>
    </location>
</feature>
<keyword evidence="8" id="KW-1185">Reference proteome</keyword>
<dbReference type="GO" id="GO:0005886">
    <property type="term" value="C:plasma membrane"/>
    <property type="evidence" value="ECO:0007669"/>
    <property type="project" value="UniProtKB-SubCell"/>
</dbReference>
<dbReference type="InterPro" id="IPR001851">
    <property type="entry name" value="ABC_transp_permease"/>
</dbReference>
<protein>
    <submittedName>
        <fullName evidence="7">Branched-chain amino acid ABC transporter permease</fullName>
    </submittedName>
</protein>
<feature type="transmembrane region" description="Helical" evidence="6">
    <location>
        <begin position="153"/>
        <end position="175"/>
    </location>
</feature>
<organism evidence="7 8">
    <name type="scientific">Candidatus Afipia apatlaquensis</name>
    <dbReference type="NCBI Taxonomy" id="2712852"/>
    <lineage>
        <taxon>Bacteria</taxon>
        <taxon>Pseudomonadati</taxon>
        <taxon>Pseudomonadota</taxon>
        <taxon>Alphaproteobacteria</taxon>
        <taxon>Hyphomicrobiales</taxon>
        <taxon>Nitrobacteraceae</taxon>
        <taxon>Afipia</taxon>
    </lineage>
</organism>
<dbReference type="AlphaFoldDB" id="A0A7C9REA1"/>
<evidence type="ECO:0000256" key="2">
    <source>
        <dbReference type="ARBA" id="ARBA00022475"/>
    </source>
</evidence>
<dbReference type="GO" id="GO:0015658">
    <property type="term" value="F:branched-chain amino acid transmembrane transporter activity"/>
    <property type="evidence" value="ECO:0007669"/>
    <property type="project" value="InterPro"/>
</dbReference>
<evidence type="ECO:0000313" key="8">
    <source>
        <dbReference type="Proteomes" id="UP000480266"/>
    </source>
</evidence>
<feature type="transmembrane region" description="Helical" evidence="6">
    <location>
        <begin position="187"/>
        <end position="218"/>
    </location>
</feature>
<keyword evidence="2" id="KW-1003">Cell membrane</keyword>
<keyword evidence="4 6" id="KW-1133">Transmembrane helix</keyword>
<dbReference type="PANTHER" id="PTHR30482">
    <property type="entry name" value="HIGH-AFFINITY BRANCHED-CHAIN AMINO ACID TRANSPORT SYSTEM PERMEASE"/>
    <property type="match status" value="1"/>
</dbReference>
<evidence type="ECO:0000256" key="4">
    <source>
        <dbReference type="ARBA" id="ARBA00022989"/>
    </source>
</evidence>
<name>A0A7C9REA1_9BRAD</name>
<evidence type="ECO:0000256" key="6">
    <source>
        <dbReference type="SAM" id="Phobius"/>
    </source>
</evidence>
<keyword evidence="3 6" id="KW-0812">Transmembrane</keyword>
<feature type="transmembrane region" description="Helical" evidence="6">
    <location>
        <begin position="27"/>
        <end position="47"/>
    </location>
</feature>
<feature type="transmembrane region" description="Helical" evidence="6">
    <location>
        <begin position="103"/>
        <end position="122"/>
    </location>
</feature>
<dbReference type="EMBL" id="JAAMRR010000378">
    <property type="protein sequence ID" value="NGX95038.1"/>
    <property type="molecule type" value="Genomic_DNA"/>
</dbReference>
<evidence type="ECO:0000256" key="3">
    <source>
        <dbReference type="ARBA" id="ARBA00022692"/>
    </source>
</evidence>
<evidence type="ECO:0000256" key="5">
    <source>
        <dbReference type="ARBA" id="ARBA00023136"/>
    </source>
</evidence>
<feature type="transmembrane region" description="Helical" evidence="6">
    <location>
        <begin position="54"/>
        <end position="73"/>
    </location>
</feature>
<dbReference type="PANTHER" id="PTHR30482:SF5">
    <property type="entry name" value="ABC TRANSPORTER PERMEASE PROTEIN"/>
    <property type="match status" value="1"/>
</dbReference>
<dbReference type="CDD" id="cd06581">
    <property type="entry name" value="TM_PBP1_LivM_like"/>
    <property type="match status" value="1"/>
</dbReference>
<proteinExistence type="predicted"/>
<feature type="transmembrane region" description="Helical" evidence="6">
    <location>
        <begin position="238"/>
        <end position="261"/>
    </location>
</feature>
<dbReference type="Pfam" id="PF02653">
    <property type="entry name" value="BPD_transp_2"/>
    <property type="match status" value="1"/>
</dbReference>
<gene>
    <name evidence="7" type="ORF">G4V63_07330</name>
</gene>
<dbReference type="InterPro" id="IPR043428">
    <property type="entry name" value="LivM-like"/>
</dbReference>
<reference evidence="7" key="1">
    <citation type="submission" date="2020-02" db="EMBL/GenBank/DDBJ databases">
        <title>Draft genome sequence of Candidatus Afipia apatlaquensis IBT-C3, a potential strain for decolorization of textile dyes.</title>
        <authorList>
            <person name="Sanchez-Reyes A."/>
            <person name="Breton-Deval L."/>
            <person name="Mangelson H."/>
            <person name="Sanchez-Flores A."/>
        </authorList>
    </citation>
    <scope>NUCLEOTIDE SEQUENCE [LARGE SCALE GENOMIC DNA]</scope>
    <source>
        <strain evidence="7">IBT-C3</strain>
    </source>
</reference>
<evidence type="ECO:0000256" key="1">
    <source>
        <dbReference type="ARBA" id="ARBA00004651"/>
    </source>
</evidence>
<keyword evidence="5 6" id="KW-0472">Membrane</keyword>
<comment type="caution">
    <text evidence="7">The sequence shown here is derived from an EMBL/GenBank/DDBJ whole genome shotgun (WGS) entry which is preliminary data.</text>
</comment>
<evidence type="ECO:0000313" key="7">
    <source>
        <dbReference type="EMBL" id="NGX95038.1"/>
    </source>
</evidence>